<dbReference type="InterPro" id="IPR014347">
    <property type="entry name" value="Tautomerase/MIF_sf"/>
</dbReference>
<evidence type="ECO:0000313" key="2">
    <source>
        <dbReference type="Proteomes" id="UP001317259"/>
    </source>
</evidence>
<comment type="caution">
    <text evidence="1">The sequence shown here is derived from an EMBL/GenBank/DDBJ whole genome shotgun (WGS) entry which is preliminary data.</text>
</comment>
<gene>
    <name evidence="1" type="ORF">MF672_026120</name>
</gene>
<reference evidence="1 2" key="1">
    <citation type="submission" date="2022-04" db="EMBL/GenBank/DDBJ databases">
        <title>Genome draft of Actinomadura sp. ATCC 31491.</title>
        <authorList>
            <person name="Shi X."/>
            <person name="Du Y."/>
        </authorList>
    </citation>
    <scope>NUCLEOTIDE SEQUENCE [LARGE SCALE GENOMIC DNA]</scope>
    <source>
        <strain evidence="1 2">ATCC 31491</strain>
    </source>
</reference>
<name>A0ABT0FY46_9ACTN</name>
<dbReference type="EMBL" id="JAKRKC020000001">
    <property type="protein sequence ID" value="MCK2217237.1"/>
    <property type="molecule type" value="Genomic_DNA"/>
</dbReference>
<sequence>MPMLDVYIPDGALGREAEAALVNRLTEILIRHEGFDPADPVTRSVSWVFLHRPAAVYVGGAPADAPRYKVVPSVPEGQLDEEARAAVVAEVTEAILDAEDGAWPRDAGRVWVFPTEIPEGRWGGQGRITPLASILTRLTGSDGGRARALAAQRIAAARAERARLPYG</sequence>
<proteinExistence type="predicted"/>
<dbReference type="Gene3D" id="3.30.429.10">
    <property type="entry name" value="Macrophage Migration Inhibitory Factor"/>
    <property type="match status" value="1"/>
</dbReference>
<keyword evidence="2" id="KW-1185">Reference proteome</keyword>
<organism evidence="1 2">
    <name type="scientific">Actinomadura luzonensis</name>
    <dbReference type="NCBI Taxonomy" id="2805427"/>
    <lineage>
        <taxon>Bacteria</taxon>
        <taxon>Bacillati</taxon>
        <taxon>Actinomycetota</taxon>
        <taxon>Actinomycetes</taxon>
        <taxon>Streptosporangiales</taxon>
        <taxon>Thermomonosporaceae</taxon>
        <taxon>Actinomadura</taxon>
    </lineage>
</organism>
<evidence type="ECO:0000313" key="1">
    <source>
        <dbReference type="EMBL" id="MCK2217237.1"/>
    </source>
</evidence>
<evidence type="ECO:0008006" key="3">
    <source>
        <dbReference type="Google" id="ProtNLM"/>
    </source>
</evidence>
<dbReference type="RefSeq" id="WP_242380344.1">
    <property type="nucleotide sequence ID" value="NZ_JAKRKC020000001.1"/>
</dbReference>
<protein>
    <recommendedName>
        <fullName evidence="3">Tautomerase enzyme</fullName>
    </recommendedName>
</protein>
<accession>A0ABT0FY46</accession>
<dbReference type="Proteomes" id="UP001317259">
    <property type="component" value="Unassembled WGS sequence"/>
</dbReference>